<sequence>MAPSSTKKASDDGKKHRTGGLLAWEEFSKTMTAQLKLEKPNQKGSMRQKEIRRLWKKDPTNPNRIEK</sequence>
<feature type="region of interest" description="Disordered" evidence="1">
    <location>
        <begin position="35"/>
        <end position="67"/>
    </location>
</feature>
<dbReference type="OrthoDB" id="2540123at2759"/>
<dbReference type="InterPro" id="IPR054414">
    <property type="entry name" value="Ccdc124/Oxs1_C"/>
</dbReference>
<gene>
    <name evidence="3" type="ORF">BCR35DRAFT_335908</name>
</gene>
<organism evidence="3 4">
    <name type="scientific">Leucosporidium creatinivorum</name>
    <dbReference type="NCBI Taxonomy" id="106004"/>
    <lineage>
        <taxon>Eukaryota</taxon>
        <taxon>Fungi</taxon>
        <taxon>Dikarya</taxon>
        <taxon>Basidiomycota</taxon>
        <taxon>Pucciniomycotina</taxon>
        <taxon>Microbotryomycetes</taxon>
        <taxon>Leucosporidiales</taxon>
        <taxon>Leucosporidium</taxon>
    </lineage>
</organism>
<name>A0A1Y2D2G3_9BASI</name>
<dbReference type="EMBL" id="MCGR01000103">
    <property type="protein sequence ID" value="ORY53387.1"/>
    <property type="molecule type" value="Genomic_DNA"/>
</dbReference>
<evidence type="ECO:0000313" key="3">
    <source>
        <dbReference type="EMBL" id="ORY53387.1"/>
    </source>
</evidence>
<protein>
    <recommendedName>
        <fullName evidence="2">Coiled-coil domain-containing protein</fullName>
    </recommendedName>
</protein>
<dbReference type="AlphaFoldDB" id="A0A1Y2D2G3"/>
<evidence type="ECO:0000256" key="1">
    <source>
        <dbReference type="SAM" id="MobiDB-lite"/>
    </source>
</evidence>
<reference evidence="3 4" key="1">
    <citation type="submission" date="2016-07" db="EMBL/GenBank/DDBJ databases">
        <title>Pervasive Adenine N6-methylation of Active Genes in Fungi.</title>
        <authorList>
            <consortium name="DOE Joint Genome Institute"/>
            <person name="Mondo S.J."/>
            <person name="Dannebaum R.O."/>
            <person name="Kuo R.C."/>
            <person name="Labutti K."/>
            <person name="Haridas S."/>
            <person name="Kuo A."/>
            <person name="Salamov A."/>
            <person name="Ahrendt S.R."/>
            <person name="Lipzen A."/>
            <person name="Sullivan W."/>
            <person name="Andreopoulos W.B."/>
            <person name="Clum A."/>
            <person name="Lindquist E."/>
            <person name="Daum C."/>
            <person name="Ramamoorthy G.K."/>
            <person name="Gryganskyi A."/>
            <person name="Culley D."/>
            <person name="Magnuson J.K."/>
            <person name="James T.Y."/>
            <person name="O'Malley M.A."/>
            <person name="Stajich J.E."/>
            <person name="Spatafora J.W."/>
            <person name="Visel A."/>
            <person name="Grigoriev I.V."/>
        </authorList>
    </citation>
    <scope>NUCLEOTIDE SEQUENCE [LARGE SCALE GENOMIC DNA]</scope>
    <source>
        <strain evidence="3 4">62-1032</strain>
    </source>
</reference>
<feature type="region of interest" description="Disordered" evidence="1">
    <location>
        <begin position="1"/>
        <end position="21"/>
    </location>
</feature>
<feature type="domain" description="Coiled-coil" evidence="2">
    <location>
        <begin position="22"/>
        <end position="62"/>
    </location>
</feature>
<comment type="caution">
    <text evidence="3">The sequence shown here is derived from an EMBL/GenBank/DDBJ whole genome shotgun (WGS) entry which is preliminary data.</text>
</comment>
<evidence type="ECO:0000259" key="2">
    <source>
        <dbReference type="Pfam" id="PF06244"/>
    </source>
</evidence>
<proteinExistence type="predicted"/>
<evidence type="ECO:0000313" key="4">
    <source>
        <dbReference type="Proteomes" id="UP000193467"/>
    </source>
</evidence>
<dbReference type="InParanoid" id="A0A1Y2D2G3"/>
<dbReference type="Proteomes" id="UP000193467">
    <property type="component" value="Unassembled WGS sequence"/>
</dbReference>
<keyword evidence="4" id="KW-1185">Reference proteome</keyword>
<accession>A0A1Y2D2G3</accession>
<dbReference type="Pfam" id="PF06244">
    <property type="entry name" value="Ccdc124"/>
    <property type="match status" value="1"/>
</dbReference>
<feature type="compositionally biased region" description="Basic and acidic residues" evidence="1">
    <location>
        <begin position="36"/>
        <end position="67"/>
    </location>
</feature>